<dbReference type="InterPro" id="IPR036852">
    <property type="entry name" value="Peptidase_S8/S53_dom_sf"/>
</dbReference>
<reference evidence="12" key="1">
    <citation type="submission" date="2017-09" db="EMBL/GenBank/DDBJ databases">
        <title>Depth-based differentiation of microbial function through sediment-hosted aquifers and enrichment of novel symbionts in the deep terrestrial subsurface.</title>
        <authorList>
            <person name="Probst A.J."/>
            <person name="Ladd B."/>
            <person name="Jarett J.K."/>
            <person name="Geller-Mcgrath D.E."/>
            <person name="Sieber C.M.K."/>
            <person name="Emerson J.B."/>
            <person name="Anantharaman K."/>
            <person name="Thomas B.C."/>
            <person name="Malmstrom R."/>
            <person name="Stieglmeier M."/>
            <person name="Klingl A."/>
            <person name="Woyke T."/>
            <person name="Ryan C.M."/>
            <person name="Banfield J.F."/>
        </authorList>
    </citation>
    <scope>NUCLEOTIDE SEQUENCE [LARGE SCALE GENOMIC DNA]</scope>
</reference>
<keyword evidence="3 9" id="KW-0732">Signal</keyword>
<dbReference type="Pfam" id="PF13517">
    <property type="entry name" value="FG-GAP_3"/>
    <property type="match status" value="1"/>
</dbReference>
<dbReference type="PROSITE" id="PS00137">
    <property type="entry name" value="SUBTILASE_HIS"/>
    <property type="match status" value="1"/>
</dbReference>
<feature type="signal peptide" evidence="9">
    <location>
        <begin position="1"/>
        <end position="22"/>
    </location>
</feature>
<dbReference type="InterPro" id="IPR022398">
    <property type="entry name" value="Peptidase_S8_His-AS"/>
</dbReference>
<name>A0A2M6WDC7_9BACT</name>
<dbReference type="InterPro" id="IPR011047">
    <property type="entry name" value="Quinoprotein_ADH-like_sf"/>
</dbReference>
<dbReference type="SUPFAM" id="SSF50998">
    <property type="entry name" value="Quinoprotein alcohol dehydrogenase-like"/>
    <property type="match status" value="1"/>
</dbReference>
<feature type="chain" id="PRO_5014708162" description="Peptidase S8/S53 domain-containing protein" evidence="9">
    <location>
        <begin position="23"/>
        <end position="678"/>
    </location>
</feature>
<dbReference type="Gene3D" id="3.40.50.200">
    <property type="entry name" value="Peptidase S8/S53 domain"/>
    <property type="match status" value="1"/>
</dbReference>
<proteinExistence type="inferred from homology"/>
<evidence type="ECO:0000256" key="4">
    <source>
        <dbReference type="ARBA" id="ARBA00022801"/>
    </source>
</evidence>
<dbReference type="InterPro" id="IPR015500">
    <property type="entry name" value="Peptidase_S8_subtilisin-rel"/>
</dbReference>
<dbReference type="InterPro" id="IPR050131">
    <property type="entry name" value="Peptidase_S8_subtilisin-like"/>
</dbReference>
<keyword evidence="4 7" id="KW-0378">Hydrolase</keyword>
<evidence type="ECO:0000259" key="10">
    <source>
        <dbReference type="Pfam" id="PF00082"/>
    </source>
</evidence>
<dbReference type="PANTHER" id="PTHR43806:SF11">
    <property type="entry name" value="CEREVISIN-RELATED"/>
    <property type="match status" value="1"/>
</dbReference>
<dbReference type="PANTHER" id="PTHR43806">
    <property type="entry name" value="PEPTIDASE S8"/>
    <property type="match status" value="1"/>
</dbReference>
<evidence type="ECO:0000256" key="5">
    <source>
        <dbReference type="ARBA" id="ARBA00022825"/>
    </source>
</evidence>
<dbReference type="InterPro" id="IPR028994">
    <property type="entry name" value="Integrin_alpha_N"/>
</dbReference>
<evidence type="ECO:0000256" key="9">
    <source>
        <dbReference type="SAM" id="SignalP"/>
    </source>
</evidence>
<dbReference type="PROSITE" id="PS51892">
    <property type="entry name" value="SUBTILASE"/>
    <property type="match status" value="1"/>
</dbReference>
<dbReference type="EMBL" id="PFBO01000010">
    <property type="protein sequence ID" value="PIT90782.1"/>
    <property type="molecule type" value="Genomic_DNA"/>
</dbReference>
<evidence type="ECO:0000256" key="3">
    <source>
        <dbReference type="ARBA" id="ARBA00022729"/>
    </source>
</evidence>
<dbReference type="AlphaFoldDB" id="A0A2M6WDC7"/>
<dbReference type="PROSITE" id="PS00136">
    <property type="entry name" value="SUBTILASE_ASP"/>
    <property type="match status" value="1"/>
</dbReference>
<dbReference type="SUPFAM" id="SSF69318">
    <property type="entry name" value="Integrin alpha N-terminal domain"/>
    <property type="match status" value="1"/>
</dbReference>
<gene>
    <name evidence="11" type="ORF">COU22_00280</name>
</gene>
<evidence type="ECO:0000256" key="6">
    <source>
        <dbReference type="PIRSR" id="PIRSR615500-1"/>
    </source>
</evidence>
<evidence type="ECO:0000256" key="2">
    <source>
        <dbReference type="ARBA" id="ARBA00022670"/>
    </source>
</evidence>
<dbReference type="Proteomes" id="UP000230543">
    <property type="component" value="Unassembled WGS sequence"/>
</dbReference>
<dbReference type="PRINTS" id="PR00723">
    <property type="entry name" value="SUBTILISIN"/>
</dbReference>
<feature type="active site" description="Charge relay system" evidence="6 7">
    <location>
        <position position="65"/>
    </location>
</feature>
<dbReference type="InterPro" id="IPR013517">
    <property type="entry name" value="FG-GAP"/>
</dbReference>
<dbReference type="GO" id="GO:0006508">
    <property type="term" value="P:proteolysis"/>
    <property type="evidence" value="ECO:0007669"/>
    <property type="project" value="UniProtKB-KW"/>
</dbReference>
<dbReference type="GO" id="GO:0005615">
    <property type="term" value="C:extracellular space"/>
    <property type="evidence" value="ECO:0007669"/>
    <property type="project" value="TreeGrafter"/>
</dbReference>
<keyword evidence="2 7" id="KW-0645">Protease</keyword>
<feature type="domain" description="Peptidase S8/S53" evidence="10">
    <location>
        <begin position="58"/>
        <end position="362"/>
    </location>
</feature>
<protein>
    <recommendedName>
        <fullName evidence="10">Peptidase S8/S53 domain-containing protein</fullName>
    </recommendedName>
</protein>
<dbReference type="CDD" id="cd07473">
    <property type="entry name" value="Peptidases_S8_Subtilisin_like"/>
    <property type="match status" value="1"/>
</dbReference>
<dbReference type="Pfam" id="PF00082">
    <property type="entry name" value="Peptidase_S8"/>
    <property type="match status" value="1"/>
</dbReference>
<accession>A0A2M6WDC7</accession>
<dbReference type="InterPro" id="IPR023827">
    <property type="entry name" value="Peptidase_S8_Asp-AS"/>
</dbReference>
<feature type="active site" description="Charge relay system" evidence="6 7">
    <location>
        <position position="129"/>
    </location>
</feature>
<evidence type="ECO:0000256" key="1">
    <source>
        <dbReference type="ARBA" id="ARBA00011073"/>
    </source>
</evidence>
<feature type="active site" description="Charge relay system" evidence="6 7">
    <location>
        <position position="312"/>
    </location>
</feature>
<evidence type="ECO:0000256" key="8">
    <source>
        <dbReference type="RuleBase" id="RU003355"/>
    </source>
</evidence>
<comment type="similarity">
    <text evidence="1 7 8">Belongs to the peptidase S8 family.</text>
</comment>
<evidence type="ECO:0000256" key="7">
    <source>
        <dbReference type="PROSITE-ProRule" id="PRU01240"/>
    </source>
</evidence>
<dbReference type="InterPro" id="IPR034204">
    <property type="entry name" value="PfSUB1-like_cat_dom"/>
</dbReference>
<evidence type="ECO:0000313" key="11">
    <source>
        <dbReference type="EMBL" id="PIT90782.1"/>
    </source>
</evidence>
<organism evidence="11 12">
    <name type="scientific">Candidatus Komeilibacteria bacterium CG10_big_fil_rev_8_21_14_0_10_41_13</name>
    <dbReference type="NCBI Taxonomy" id="1974476"/>
    <lineage>
        <taxon>Bacteria</taxon>
        <taxon>Candidatus Komeiliibacteriota</taxon>
    </lineage>
</organism>
<comment type="caution">
    <text evidence="11">The sequence shown here is derived from an EMBL/GenBank/DDBJ whole genome shotgun (WGS) entry which is preliminary data.</text>
</comment>
<sequence>MRRLFNLIIILTLCLLPLSGQAAFDLSLIPSDNHLKNQGYFNNLYILDAWDIKNKSPEVVVAVIDSGVDIEHPDLYQNIWTNPGEIAGDQIDNDNNGYIDDINGWDFVLNIPDPRPKLTGKFTNLGINHGTLVSGVIGAMGDNNFGLAGVSWQIKIMPLKMFNGEGNGDLFLLEKAINYAIDKGADIINLSLVGVQYDQSLQDIIKKAYDNNIIIVAAAGNETVVKGSDQDFGLDLSENPQYPICYDGLNGANYVLGVGSVDRDDKKSAFSNYGTSCLDVYAPGENYFGLTAVLPASPDYLSYFGGYYSGTSLSAPLVSGTAALLKSLRPDLTNQEIYSLIIESADDITRQNPGLSDKLGGGRLNVYAALEAAKGLKSNQRYLIFSPRHGSEPKVMIYTLSGQKISEFLAYEKSFRGGLEVASADLDGDGQAEIITAAGQSGGPHVRIFSQSGQLKGQFFAYNANFTGGVSLTAADLDGDGQAEIITAPQTGLEPLIRVFDFKGVLKSEFLAYEKSFTGGINLTSADIDANGRHKIVTASRAGRVSQVKIFDSEGNLINSFKPYGDFSGGVTVVGKNAFFDQRDEILTFPEQNHLPELKYYSASGEVIHQFLAVNENIEAPNIARENINQTELVVIGKSRQEYYEVQVFNMLGELISWFSLPQTDPTEGFNLSFLNND</sequence>
<dbReference type="InterPro" id="IPR023828">
    <property type="entry name" value="Peptidase_S8_Ser-AS"/>
</dbReference>
<dbReference type="Gene3D" id="2.130.10.130">
    <property type="entry name" value="Integrin alpha, N-terminal"/>
    <property type="match status" value="1"/>
</dbReference>
<dbReference type="InterPro" id="IPR000209">
    <property type="entry name" value="Peptidase_S8/S53_dom"/>
</dbReference>
<evidence type="ECO:0000313" key="12">
    <source>
        <dbReference type="Proteomes" id="UP000230543"/>
    </source>
</evidence>
<dbReference type="SUPFAM" id="SSF52743">
    <property type="entry name" value="Subtilisin-like"/>
    <property type="match status" value="1"/>
</dbReference>
<dbReference type="PROSITE" id="PS00138">
    <property type="entry name" value="SUBTILASE_SER"/>
    <property type="match status" value="1"/>
</dbReference>
<dbReference type="GO" id="GO:0004252">
    <property type="term" value="F:serine-type endopeptidase activity"/>
    <property type="evidence" value="ECO:0007669"/>
    <property type="project" value="UniProtKB-UniRule"/>
</dbReference>
<keyword evidence="5 7" id="KW-0720">Serine protease</keyword>